<evidence type="ECO:0000256" key="1">
    <source>
        <dbReference type="SAM" id="MobiDB-lite"/>
    </source>
</evidence>
<feature type="region of interest" description="Disordered" evidence="1">
    <location>
        <begin position="79"/>
        <end position="111"/>
    </location>
</feature>
<proteinExistence type="predicted"/>
<name>A0A9Q3FIB7_9BASI</name>
<accession>A0A9Q3FIB7</accession>
<sequence>MPPMPPPPILTLLHPPAYDPYTPAVPSRYASDTALNSPNLLCQLPSLRSQDEITMPPISALTTPYASAPLLLTILTLPSHPQDMPPTPPSTPLTPNPLSATYHPYTQVLDP</sequence>
<dbReference type="EMBL" id="AVOT02045426">
    <property type="protein sequence ID" value="MBW0540781.1"/>
    <property type="molecule type" value="Genomic_DNA"/>
</dbReference>
<reference evidence="2" key="1">
    <citation type="submission" date="2021-03" db="EMBL/GenBank/DDBJ databases">
        <title>Draft genome sequence of rust myrtle Austropuccinia psidii MF-1, a brazilian biotype.</title>
        <authorList>
            <person name="Quecine M.C."/>
            <person name="Pachon D.M.R."/>
            <person name="Bonatelli M.L."/>
            <person name="Correr F.H."/>
            <person name="Franceschini L.M."/>
            <person name="Leite T.F."/>
            <person name="Margarido G.R.A."/>
            <person name="Almeida C.A."/>
            <person name="Ferrarezi J.A."/>
            <person name="Labate C.A."/>
        </authorList>
    </citation>
    <scope>NUCLEOTIDE SEQUENCE</scope>
    <source>
        <strain evidence="2">MF-1</strain>
    </source>
</reference>
<organism evidence="2 3">
    <name type="scientific">Austropuccinia psidii MF-1</name>
    <dbReference type="NCBI Taxonomy" id="1389203"/>
    <lineage>
        <taxon>Eukaryota</taxon>
        <taxon>Fungi</taxon>
        <taxon>Dikarya</taxon>
        <taxon>Basidiomycota</taxon>
        <taxon>Pucciniomycotina</taxon>
        <taxon>Pucciniomycetes</taxon>
        <taxon>Pucciniales</taxon>
        <taxon>Sphaerophragmiaceae</taxon>
        <taxon>Austropuccinia</taxon>
    </lineage>
</organism>
<feature type="compositionally biased region" description="Pro residues" evidence="1">
    <location>
        <begin position="83"/>
        <end position="95"/>
    </location>
</feature>
<gene>
    <name evidence="2" type="ORF">O181_080496</name>
</gene>
<evidence type="ECO:0000313" key="2">
    <source>
        <dbReference type="EMBL" id="MBW0540781.1"/>
    </source>
</evidence>
<keyword evidence="3" id="KW-1185">Reference proteome</keyword>
<dbReference type="OrthoDB" id="538223at2759"/>
<dbReference type="Proteomes" id="UP000765509">
    <property type="component" value="Unassembled WGS sequence"/>
</dbReference>
<protein>
    <submittedName>
        <fullName evidence="2">Uncharacterized protein</fullName>
    </submittedName>
</protein>
<comment type="caution">
    <text evidence="2">The sequence shown here is derived from an EMBL/GenBank/DDBJ whole genome shotgun (WGS) entry which is preliminary data.</text>
</comment>
<dbReference type="AlphaFoldDB" id="A0A9Q3FIB7"/>
<evidence type="ECO:0000313" key="3">
    <source>
        <dbReference type="Proteomes" id="UP000765509"/>
    </source>
</evidence>